<dbReference type="RefSeq" id="WP_349432134.1">
    <property type="nucleotide sequence ID" value="NZ_CP157743.1"/>
</dbReference>
<dbReference type="Proteomes" id="UP001225378">
    <property type="component" value="Chromosome"/>
</dbReference>
<dbReference type="EC" id="3.1.3.-" evidence="12"/>
<dbReference type="PANTHER" id="PTHR47545">
    <property type="entry name" value="MULTIFUNCTIONAL CCA PROTEIN"/>
    <property type="match status" value="1"/>
</dbReference>
<evidence type="ECO:0000313" key="14">
    <source>
        <dbReference type="EMBL" id="XBS21471.1"/>
    </source>
</evidence>
<keyword evidence="5 12" id="KW-0479">Metal-binding</keyword>
<feature type="binding site" evidence="12">
    <location>
        <position position="91"/>
    </location>
    <ligand>
        <name>CTP</name>
        <dbReference type="ChEBI" id="CHEBI:37563"/>
    </ligand>
</feature>
<comment type="subunit">
    <text evidence="12">Monomer. Can also form homodimers and oligomers.</text>
</comment>
<feature type="binding site" evidence="12">
    <location>
        <position position="11"/>
    </location>
    <ligand>
        <name>CTP</name>
        <dbReference type="ChEBI" id="CHEBI:37563"/>
    </ligand>
</feature>
<dbReference type="PROSITE" id="PS51831">
    <property type="entry name" value="HD"/>
    <property type="match status" value="1"/>
</dbReference>
<comment type="cofactor">
    <cofactor evidence="12">
        <name>Ni(2+)</name>
        <dbReference type="ChEBI" id="CHEBI:49786"/>
    </cofactor>
    <text evidence="12">Nickel for phosphatase activity.</text>
</comment>
<evidence type="ECO:0000256" key="1">
    <source>
        <dbReference type="ARBA" id="ARBA00022596"/>
    </source>
</evidence>
<evidence type="ECO:0000259" key="13">
    <source>
        <dbReference type="PROSITE" id="PS51831"/>
    </source>
</evidence>
<dbReference type="Pfam" id="PF12627">
    <property type="entry name" value="PolyA_pol_RNAbd"/>
    <property type="match status" value="1"/>
</dbReference>
<protein>
    <recommendedName>
        <fullName evidence="12">Multifunctional CCA protein</fullName>
    </recommendedName>
    <domain>
        <recommendedName>
            <fullName evidence="12">CCA-adding enzyme</fullName>
            <ecNumber evidence="12">2.7.7.72</ecNumber>
        </recommendedName>
        <alternativeName>
            <fullName evidence="12">CCA tRNA nucleotidyltransferase</fullName>
        </alternativeName>
        <alternativeName>
            <fullName evidence="12">tRNA CCA-pyrophosphorylase</fullName>
        </alternativeName>
        <alternativeName>
            <fullName evidence="12">tRNA adenylyl-/cytidylyl-transferase</fullName>
        </alternativeName>
        <alternativeName>
            <fullName evidence="12">tRNA nucleotidyltransferase</fullName>
        </alternativeName>
        <alternativeName>
            <fullName evidence="12">tRNA-NT</fullName>
        </alternativeName>
    </domain>
    <domain>
        <recommendedName>
            <fullName evidence="12">2'-nucleotidase</fullName>
            <ecNumber evidence="12">3.1.3.-</ecNumber>
        </recommendedName>
    </domain>
    <domain>
        <recommendedName>
            <fullName evidence="12">2',3'-cyclic phosphodiesterase</fullName>
            <ecNumber evidence="12">3.1.4.-</ecNumber>
        </recommendedName>
    </domain>
    <domain>
        <recommendedName>
            <fullName evidence="12">Phosphatase</fullName>
        </recommendedName>
    </domain>
</protein>
<comment type="miscellaneous">
    <text evidence="12">A single active site specifically recognizes both ATP and CTP and is responsible for their addition.</text>
</comment>
<sequence length="412" mass="46612">MKTYLVGGAVRDFLLNLPVKEKDWLVIGETPESMIAKGFQPVGKDFPVFLHPQTHDEYALARTERKTAPGYKGFIVHASPEVTLEQDLIRRDLTINAMAMDDSGNIIDPYQGRKDLEQRIFRHISPAFNEDPVRILRVARFAARYAHLGFKLAAETRDLMEQMVNAGETEHLVAERVWAELHRALLEKNPSAFFYTLKDCRALASIFPEIEQLFGVPQPEQYHPEIDTGVHSLMVLEQAALLSDKAEVRLAALLHDLGKGLTNPQYWPSHRGHEQKGLPLLAQFCERLRVPKHFNVLCQLVMQYHTHCHRVSELRASTLTDMLQRLGAFKTHNNLVDFLLACEADMRGRKGFEQKPYPQADFLIGAAEAACSVDTSEILASGLQGPQIGEAIRRLRIKAVSRYISRQTAKSE</sequence>
<dbReference type="PIRSF" id="PIRSF000813">
    <property type="entry name" value="CCA_bact"/>
    <property type="match status" value="1"/>
</dbReference>
<evidence type="ECO:0000256" key="9">
    <source>
        <dbReference type="ARBA" id="ARBA00022840"/>
    </source>
</evidence>
<dbReference type="PANTHER" id="PTHR47545:SF1">
    <property type="entry name" value="MULTIFUNCTIONAL CCA PROTEIN"/>
    <property type="match status" value="1"/>
</dbReference>
<dbReference type="GO" id="GO:0005524">
    <property type="term" value="F:ATP binding"/>
    <property type="evidence" value="ECO:0007669"/>
    <property type="project" value="UniProtKB-UniRule"/>
</dbReference>
<comment type="function">
    <text evidence="12">Catalyzes the addition and repair of the essential 3'-terminal CCA sequence in tRNAs without using a nucleic acid template. Adds these three nucleotides in the order of C, C, and A to the tRNA nucleotide-73, using CTP and ATP as substrates and producing inorganic pyrophosphate. tRNA 3'-terminal CCA addition is required both for tRNA processing and repair. Also involved in tRNA surveillance by mediating tandem CCA addition to generate a CCACCA at the 3' terminus of unstable tRNAs. While stable tRNAs receive only 3'-terminal CCA, unstable tRNAs are marked with CCACCA and rapidly degraded.</text>
</comment>
<evidence type="ECO:0000256" key="10">
    <source>
        <dbReference type="ARBA" id="ARBA00022842"/>
    </source>
</evidence>
<evidence type="ECO:0000256" key="7">
    <source>
        <dbReference type="ARBA" id="ARBA00022800"/>
    </source>
</evidence>
<keyword evidence="9 12" id="KW-0067">ATP-binding</keyword>
<name>A0AAU7NY26_9GAMM</name>
<evidence type="ECO:0000256" key="3">
    <source>
        <dbReference type="ARBA" id="ARBA00022694"/>
    </source>
</evidence>
<proteinExistence type="inferred from homology"/>
<feature type="binding site" evidence="12">
    <location>
        <position position="8"/>
    </location>
    <ligand>
        <name>ATP</name>
        <dbReference type="ChEBI" id="CHEBI:30616"/>
    </ligand>
</feature>
<comment type="similarity">
    <text evidence="12">Belongs to the tRNA nucleotidyltransferase/poly(A) polymerase family. Bacterial CCA-adding enzyme type 1 subfamily.</text>
</comment>
<dbReference type="InterPro" id="IPR043519">
    <property type="entry name" value="NT_sf"/>
</dbReference>
<dbReference type="GO" id="GO:0004810">
    <property type="term" value="F:CCA tRNA nucleotidyltransferase activity"/>
    <property type="evidence" value="ECO:0007669"/>
    <property type="project" value="UniProtKB-UniRule"/>
</dbReference>
<feature type="binding site" evidence="12">
    <location>
        <position position="137"/>
    </location>
    <ligand>
        <name>CTP</name>
        <dbReference type="ChEBI" id="CHEBI:37563"/>
    </ligand>
</feature>
<dbReference type="SUPFAM" id="SSF81301">
    <property type="entry name" value="Nucleotidyltransferase"/>
    <property type="match status" value="1"/>
</dbReference>
<feature type="binding site" evidence="12">
    <location>
        <position position="8"/>
    </location>
    <ligand>
        <name>CTP</name>
        <dbReference type="ChEBI" id="CHEBI:37563"/>
    </ligand>
</feature>
<keyword evidence="15" id="KW-1185">Reference proteome</keyword>
<feature type="binding site" evidence="12">
    <location>
        <position position="140"/>
    </location>
    <ligand>
        <name>ATP</name>
        <dbReference type="ChEBI" id="CHEBI:30616"/>
    </ligand>
</feature>
<dbReference type="InterPro" id="IPR003607">
    <property type="entry name" value="HD/PDEase_dom"/>
</dbReference>
<evidence type="ECO:0000313" key="15">
    <source>
        <dbReference type="Proteomes" id="UP001225378"/>
    </source>
</evidence>
<dbReference type="Pfam" id="PF01743">
    <property type="entry name" value="PolyA_pol"/>
    <property type="match status" value="1"/>
</dbReference>
<dbReference type="GO" id="GO:0004112">
    <property type="term" value="F:cyclic-nucleotide phosphodiesterase activity"/>
    <property type="evidence" value="ECO:0007669"/>
    <property type="project" value="UniProtKB-UniRule"/>
</dbReference>
<evidence type="ECO:0000256" key="2">
    <source>
        <dbReference type="ARBA" id="ARBA00022679"/>
    </source>
</evidence>
<comment type="domain">
    <text evidence="12">Comprises two domains: an N-terminal domain containing the nucleotidyltransferase activity and a C-terminal HD domain associated with both phosphodiesterase and phosphatase activities.</text>
</comment>
<keyword evidence="3 12" id="KW-0819">tRNA processing</keyword>
<dbReference type="EC" id="2.7.7.72" evidence="12"/>
<evidence type="ECO:0000256" key="12">
    <source>
        <dbReference type="HAMAP-Rule" id="MF_01261"/>
    </source>
</evidence>
<dbReference type="CDD" id="cd00077">
    <property type="entry name" value="HDc"/>
    <property type="match status" value="1"/>
</dbReference>
<comment type="catalytic activity">
    <reaction evidence="12">
        <text>a tRNA with a 3' CCA end + 2 CTP + ATP = a tRNA with a 3' CCACCA end + 3 diphosphate</text>
        <dbReference type="Rhea" id="RHEA:76235"/>
        <dbReference type="Rhea" id="RHEA-COMP:10468"/>
        <dbReference type="Rhea" id="RHEA-COMP:18655"/>
        <dbReference type="ChEBI" id="CHEBI:30616"/>
        <dbReference type="ChEBI" id="CHEBI:33019"/>
        <dbReference type="ChEBI" id="CHEBI:37563"/>
        <dbReference type="ChEBI" id="CHEBI:83071"/>
        <dbReference type="ChEBI" id="CHEBI:195187"/>
    </reaction>
</comment>
<accession>A0AAU7NY26</accession>
<dbReference type="Gene3D" id="1.10.3090.10">
    <property type="entry name" value="cca-adding enzyme, domain 2"/>
    <property type="match status" value="1"/>
</dbReference>
<dbReference type="Pfam" id="PF01966">
    <property type="entry name" value="HD"/>
    <property type="match status" value="1"/>
</dbReference>
<evidence type="ECO:0000256" key="4">
    <source>
        <dbReference type="ARBA" id="ARBA00022695"/>
    </source>
</evidence>
<dbReference type="Gene3D" id="3.30.460.10">
    <property type="entry name" value="Beta Polymerase, domain 2"/>
    <property type="match status" value="1"/>
</dbReference>
<keyword evidence="11 12" id="KW-0694">RNA-binding</keyword>
<dbReference type="InterPro" id="IPR002646">
    <property type="entry name" value="PolA_pol_head_dom"/>
</dbReference>
<keyword evidence="1 12" id="KW-0533">Nickel</keyword>
<feature type="domain" description="HD" evidence="13">
    <location>
        <begin position="228"/>
        <end position="329"/>
    </location>
</feature>
<comment type="catalytic activity">
    <reaction evidence="12">
        <text>a tRNA precursor + 2 CTP + ATP = a tRNA with a 3' CCA end + 3 diphosphate</text>
        <dbReference type="Rhea" id="RHEA:14433"/>
        <dbReference type="Rhea" id="RHEA-COMP:10465"/>
        <dbReference type="Rhea" id="RHEA-COMP:10468"/>
        <dbReference type="ChEBI" id="CHEBI:30616"/>
        <dbReference type="ChEBI" id="CHEBI:33019"/>
        <dbReference type="ChEBI" id="CHEBI:37563"/>
        <dbReference type="ChEBI" id="CHEBI:74896"/>
        <dbReference type="ChEBI" id="CHEBI:83071"/>
        <dbReference type="EC" id="2.7.7.72"/>
    </reaction>
</comment>
<feature type="binding site" evidence="12">
    <location>
        <position position="91"/>
    </location>
    <ligand>
        <name>ATP</name>
        <dbReference type="ChEBI" id="CHEBI:30616"/>
    </ligand>
</feature>
<feature type="binding site" evidence="12">
    <location>
        <position position="140"/>
    </location>
    <ligand>
        <name>CTP</name>
        <dbReference type="ChEBI" id="CHEBI:37563"/>
    </ligand>
</feature>
<dbReference type="AlphaFoldDB" id="A0AAU7NY26"/>
<feature type="binding site" evidence="12">
    <location>
        <position position="23"/>
    </location>
    <ligand>
        <name>Mg(2+)</name>
        <dbReference type="ChEBI" id="CHEBI:18420"/>
    </ligand>
</feature>
<reference evidence="14 15" key="1">
    <citation type="journal article" date="2024" name="Microbiology">
        <title>Methylomarinum rosea sp. nov., a novel halophilic methanotrophic bacterium from the hypersaline Lake Elton.</title>
        <authorList>
            <person name="Suleimanov R.Z."/>
            <person name="Oshkin I.Y."/>
            <person name="Danilova O.V."/>
            <person name="Suzina N.E."/>
            <person name="Dedysh S.N."/>
        </authorList>
    </citation>
    <scope>NUCLEOTIDE SEQUENCE [LARGE SCALE GENOMIC DNA]</scope>
    <source>
        <strain evidence="14 15">Ch1-1</strain>
    </source>
</reference>
<dbReference type="NCBIfam" id="NF008137">
    <property type="entry name" value="PRK10885.1"/>
    <property type="match status" value="1"/>
</dbReference>
<gene>
    <name evidence="12" type="primary">cca</name>
    <name evidence="14" type="ORF">Q9L42_004925</name>
</gene>
<dbReference type="EC" id="3.1.4.-" evidence="12"/>
<keyword evidence="12" id="KW-0511">Multifunctional enzyme</keyword>
<comment type="cofactor">
    <cofactor evidence="12">
        <name>Mg(2+)</name>
        <dbReference type="ChEBI" id="CHEBI:18420"/>
    </cofactor>
    <text evidence="12">Magnesium is required for nucleotidyltransferase activity.</text>
</comment>
<dbReference type="HAMAP" id="MF_01262">
    <property type="entry name" value="CCA_bact_type2"/>
    <property type="match status" value="1"/>
</dbReference>
<dbReference type="SUPFAM" id="SSF81891">
    <property type="entry name" value="Poly A polymerase C-terminal region-like"/>
    <property type="match status" value="1"/>
</dbReference>
<dbReference type="EMBL" id="CP157743">
    <property type="protein sequence ID" value="XBS21471.1"/>
    <property type="molecule type" value="Genomic_DNA"/>
</dbReference>
<evidence type="ECO:0000256" key="11">
    <source>
        <dbReference type="ARBA" id="ARBA00022884"/>
    </source>
</evidence>
<dbReference type="GO" id="GO:0000049">
    <property type="term" value="F:tRNA binding"/>
    <property type="evidence" value="ECO:0007669"/>
    <property type="project" value="UniProtKB-UniRule"/>
</dbReference>
<dbReference type="HAMAP" id="MF_01261">
    <property type="entry name" value="CCA_bact_type1"/>
    <property type="match status" value="1"/>
</dbReference>
<evidence type="ECO:0000256" key="5">
    <source>
        <dbReference type="ARBA" id="ARBA00022723"/>
    </source>
</evidence>
<feature type="binding site" evidence="12">
    <location>
        <position position="21"/>
    </location>
    <ligand>
        <name>Mg(2+)</name>
        <dbReference type="ChEBI" id="CHEBI:18420"/>
    </ligand>
</feature>
<dbReference type="InterPro" id="IPR050124">
    <property type="entry name" value="tRNA_CCA-adding_enzyme"/>
</dbReference>
<keyword evidence="7 12" id="KW-0692">RNA repair</keyword>
<feature type="binding site" evidence="12">
    <location>
        <position position="137"/>
    </location>
    <ligand>
        <name>ATP</name>
        <dbReference type="ChEBI" id="CHEBI:30616"/>
    </ligand>
</feature>
<dbReference type="GO" id="GO:0001680">
    <property type="term" value="P:tRNA 3'-terminal CCA addition"/>
    <property type="evidence" value="ECO:0007669"/>
    <property type="project" value="UniProtKB-UniRule"/>
</dbReference>
<dbReference type="InterPro" id="IPR032828">
    <property type="entry name" value="PolyA_RNA-bd"/>
</dbReference>
<evidence type="ECO:0000256" key="8">
    <source>
        <dbReference type="ARBA" id="ARBA00022801"/>
    </source>
</evidence>
<keyword evidence="10 12" id="KW-0460">Magnesium</keyword>
<evidence type="ECO:0000256" key="6">
    <source>
        <dbReference type="ARBA" id="ARBA00022741"/>
    </source>
</evidence>
<dbReference type="InterPro" id="IPR006674">
    <property type="entry name" value="HD_domain"/>
</dbReference>
<dbReference type="InterPro" id="IPR012006">
    <property type="entry name" value="CCA_bact"/>
</dbReference>
<keyword evidence="2 12" id="KW-0808">Transferase</keyword>
<dbReference type="CDD" id="cd05398">
    <property type="entry name" value="NT_ClassII-CCAase"/>
    <property type="match status" value="1"/>
</dbReference>
<keyword evidence="6 12" id="KW-0547">Nucleotide-binding</keyword>
<dbReference type="GO" id="GO:0016791">
    <property type="term" value="F:phosphatase activity"/>
    <property type="evidence" value="ECO:0007669"/>
    <property type="project" value="UniProtKB-UniRule"/>
</dbReference>
<dbReference type="GO" id="GO:0042245">
    <property type="term" value="P:RNA repair"/>
    <property type="evidence" value="ECO:0007669"/>
    <property type="project" value="UniProtKB-KW"/>
</dbReference>
<feature type="binding site" evidence="12">
    <location>
        <position position="11"/>
    </location>
    <ligand>
        <name>ATP</name>
        <dbReference type="ChEBI" id="CHEBI:30616"/>
    </ligand>
</feature>
<dbReference type="GO" id="GO:0000287">
    <property type="term" value="F:magnesium ion binding"/>
    <property type="evidence" value="ECO:0007669"/>
    <property type="project" value="UniProtKB-UniRule"/>
</dbReference>
<organism evidence="14 15">
    <name type="scientific">Methylomarinum roseum</name>
    <dbReference type="NCBI Taxonomy" id="3067653"/>
    <lineage>
        <taxon>Bacteria</taxon>
        <taxon>Pseudomonadati</taxon>
        <taxon>Pseudomonadota</taxon>
        <taxon>Gammaproteobacteria</taxon>
        <taxon>Methylococcales</taxon>
        <taxon>Methylococcaceae</taxon>
        <taxon>Methylomarinum</taxon>
    </lineage>
</organism>
<keyword evidence="4 12" id="KW-0548">Nucleotidyltransferase</keyword>
<dbReference type="KEGG" id="mech:Q9L42_004925"/>
<keyword evidence="8 12" id="KW-0378">Hydrolase</keyword>